<feature type="transmembrane region" description="Helical" evidence="5">
    <location>
        <begin position="109"/>
        <end position="129"/>
    </location>
</feature>
<evidence type="ECO:0000256" key="4">
    <source>
        <dbReference type="ARBA" id="ARBA00023136"/>
    </source>
</evidence>
<evidence type="ECO:0000256" key="2">
    <source>
        <dbReference type="ARBA" id="ARBA00022692"/>
    </source>
</evidence>
<dbReference type="AlphaFoldDB" id="A0A8R2JL12"/>
<evidence type="ECO:0000256" key="3">
    <source>
        <dbReference type="ARBA" id="ARBA00022989"/>
    </source>
</evidence>
<evidence type="ECO:0000256" key="1">
    <source>
        <dbReference type="ARBA" id="ARBA00004141"/>
    </source>
</evidence>
<dbReference type="OrthoDB" id="4142200at2759"/>
<dbReference type="GO" id="GO:0022857">
    <property type="term" value="F:transmembrane transporter activity"/>
    <property type="evidence" value="ECO:0007669"/>
    <property type="project" value="InterPro"/>
</dbReference>
<feature type="transmembrane region" description="Helical" evidence="5">
    <location>
        <begin position="329"/>
        <end position="349"/>
    </location>
</feature>
<sequence length="627" mass="70030">MKHGQLKCHLKLIFCSTTICFTQFLIGCSYSFSSTLVAQLREPSSTIHLSIEEESWITSITVLICPIGLLIIGILTDKFGRRKTVQIVYAPMALSWLIITFANSYTTLLIGKIILGIPFGIAVCTILYISELCPTNLRPLYVTMVPFSISLGMLAETILAIYCRWQTISAIMLAIGVVNFLTLFMVPESPKWLRAKGRAAEADEVDRWLDLGHMTHSSNASGNVVEQSNVAMEVDNTVHATPAAPTPLSSSPYWSLFLRRNVWLPTVITVTFFVGQQCSGVYVLLFYSMDVVRDCKMPWDSNTVSLFLSLARVIGVLSFAAMHRVACRTLVMVSGGCMAISLLTVVAHMKAFAGVQDPPFQMTLIVAFVMFMFFALLGILPIPWILCGEVFPMAVKGVMNGVVQTCGYVIWFIICKIYPSLILNLGVEIVWSIFAFFCILNVLFAIFIMPETKGKSLDEILLYFEPQEKIKKIDMPWYTGLVMVSGGCMAISLLTVVAHIKAFAGVQDPPFQMTLIVAFVMFMFFALLGILPIPWMLCGEVFPMEVKGVMNGVVQTCGFLIWFIICKIYPSLILNLGVEIVWSIFDFFCILNVLFTLFIMPETKGKSLDEILLYFEPQEKIKKIDIP</sequence>
<dbReference type="InterPro" id="IPR020846">
    <property type="entry name" value="MFS_dom"/>
</dbReference>
<protein>
    <recommendedName>
        <fullName evidence="6">Major facilitator superfamily (MFS) profile domain-containing protein</fullName>
    </recommendedName>
</protein>
<feature type="transmembrane region" description="Helical" evidence="5">
    <location>
        <begin position="304"/>
        <end position="322"/>
    </location>
</feature>
<dbReference type="EnsemblMetazoa" id="XM_029485206.1">
    <property type="protein sequence ID" value="XP_029341066.1"/>
    <property type="gene ID" value="LOC100575565"/>
</dbReference>
<feature type="transmembrane region" description="Helical" evidence="5">
    <location>
        <begin position="361"/>
        <end position="386"/>
    </location>
</feature>
<dbReference type="PANTHER" id="PTHR48021">
    <property type="match status" value="1"/>
</dbReference>
<feature type="transmembrane region" description="Helical" evidence="5">
    <location>
        <begin position="262"/>
        <end position="284"/>
    </location>
</feature>
<dbReference type="RefSeq" id="XP_029341066.1">
    <property type="nucleotide sequence ID" value="XM_029485206.1"/>
</dbReference>
<feature type="transmembrane region" description="Helical" evidence="5">
    <location>
        <begin position="580"/>
        <end position="600"/>
    </location>
</feature>
<keyword evidence="3 5" id="KW-1133">Transmembrane helix</keyword>
<feature type="transmembrane region" description="Helical" evidence="5">
    <location>
        <begin position="429"/>
        <end position="449"/>
    </location>
</feature>
<feature type="transmembrane region" description="Helical" evidence="5">
    <location>
        <begin position="12"/>
        <end position="36"/>
    </location>
</feature>
<evidence type="ECO:0000256" key="5">
    <source>
        <dbReference type="SAM" id="Phobius"/>
    </source>
</evidence>
<feature type="transmembrane region" description="Helical" evidence="5">
    <location>
        <begin position="398"/>
        <end position="423"/>
    </location>
</feature>
<dbReference type="PRINTS" id="PR00171">
    <property type="entry name" value="SUGRTRNSPORT"/>
</dbReference>
<accession>A0A8R2JL12</accession>
<feature type="transmembrane region" description="Helical" evidence="5">
    <location>
        <begin position="549"/>
        <end position="574"/>
    </location>
</feature>
<feature type="transmembrane region" description="Helical" evidence="5">
    <location>
        <begin position="512"/>
        <end position="537"/>
    </location>
</feature>
<feature type="transmembrane region" description="Helical" evidence="5">
    <location>
        <begin position="56"/>
        <end position="75"/>
    </location>
</feature>
<evidence type="ECO:0000313" key="7">
    <source>
        <dbReference type="EnsemblMetazoa" id="XP_029341066.1"/>
    </source>
</evidence>
<dbReference type="InterPro" id="IPR003663">
    <property type="entry name" value="Sugar/inositol_transpt"/>
</dbReference>
<dbReference type="PROSITE" id="PS51257">
    <property type="entry name" value="PROKAR_LIPOPROTEIN"/>
    <property type="match status" value="1"/>
</dbReference>
<reference evidence="8" key="1">
    <citation type="submission" date="2010-06" db="EMBL/GenBank/DDBJ databases">
        <authorList>
            <person name="Jiang H."/>
            <person name="Abraham K."/>
            <person name="Ali S."/>
            <person name="Alsbrooks S.L."/>
            <person name="Anim B.N."/>
            <person name="Anosike U.S."/>
            <person name="Attaway T."/>
            <person name="Bandaranaike D.P."/>
            <person name="Battles P.K."/>
            <person name="Bell S.N."/>
            <person name="Bell A.V."/>
            <person name="Beltran B."/>
            <person name="Bickham C."/>
            <person name="Bustamante Y."/>
            <person name="Caleb T."/>
            <person name="Canada A."/>
            <person name="Cardenas V."/>
            <person name="Carter K."/>
            <person name="Chacko J."/>
            <person name="Chandrabose M.N."/>
            <person name="Chavez D."/>
            <person name="Chavez A."/>
            <person name="Chen L."/>
            <person name="Chu H.-S."/>
            <person name="Claassen K.J."/>
            <person name="Cockrell R."/>
            <person name="Collins M."/>
            <person name="Cooper J.A."/>
            <person name="Cree A."/>
            <person name="Curry S.M."/>
            <person name="Da Y."/>
            <person name="Dao M.D."/>
            <person name="Das B."/>
            <person name="Davila M.-L."/>
            <person name="Davy-Carroll L."/>
            <person name="Denson S."/>
            <person name="Dinh H."/>
            <person name="Ebong V.E."/>
            <person name="Edwards J.R."/>
            <person name="Egan A."/>
            <person name="El-Daye J."/>
            <person name="Escobedo L."/>
            <person name="Fernandez S."/>
            <person name="Fernando P.R."/>
            <person name="Flagg N."/>
            <person name="Forbes L.D."/>
            <person name="Fowler R.G."/>
            <person name="Fu Q."/>
            <person name="Gabisi R.A."/>
            <person name="Ganer J."/>
            <person name="Garbino Pronczuk A."/>
            <person name="Garcia R.M."/>
            <person name="Garner T."/>
            <person name="Garrett T.E."/>
            <person name="Gonzalez D.A."/>
            <person name="Hamid H."/>
            <person name="Hawkins E.S."/>
            <person name="Hirani K."/>
            <person name="Hogues M.E."/>
            <person name="Hollins B."/>
            <person name="Hsiao C.-H."/>
            <person name="Jabil R."/>
            <person name="James M.L."/>
            <person name="Jhangiani S.N."/>
            <person name="Johnson B."/>
            <person name="Johnson Q."/>
            <person name="Joshi V."/>
            <person name="Kalu J.B."/>
            <person name="Kam C."/>
            <person name="Kashfia A."/>
            <person name="Keebler J."/>
            <person name="Kisamo H."/>
            <person name="Kovar C.L."/>
            <person name="Lago L.A."/>
            <person name="Lai C.-Y."/>
            <person name="Laidlaw J."/>
            <person name="Lara F."/>
            <person name="Le T.-K."/>
            <person name="Lee S.L."/>
            <person name="Legall F.H."/>
            <person name="Lemon S.J."/>
            <person name="Lewis L.R."/>
            <person name="Li B."/>
            <person name="Liu Y."/>
            <person name="Liu Y.-S."/>
            <person name="Lopez J."/>
            <person name="Lozado R.J."/>
            <person name="Lu J."/>
            <person name="Madu R.C."/>
            <person name="Maheshwari M."/>
            <person name="Maheshwari R."/>
            <person name="Malloy K."/>
            <person name="Martinez E."/>
            <person name="Mathew T."/>
            <person name="Mercado I.C."/>
            <person name="Mercado C."/>
            <person name="Meyer B."/>
            <person name="Montgomery K."/>
            <person name="Morgan M.B."/>
            <person name="Munidasa M."/>
            <person name="Nazareth L.V."/>
            <person name="Nelson J."/>
            <person name="Ng B.M."/>
            <person name="Nguyen N.B."/>
            <person name="Nguyen P.Q."/>
            <person name="Nguyen T."/>
            <person name="Obregon M."/>
            <person name="Okwuonu G.O."/>
            <person name="Onwere C.G."/>
            <person name="Orozco G."/>
            <person name="Parra A."/>
            <person name="Patel S."/>
            <person name="Patil S."/>
            <person name="Perez A."/>
            <person name="Perez Y."/>
            <person name="Pham C."/>
            <person name="Primus E.L."/>
            <person name="Pu L.-L."/>
            <person name="Puazo M."/>
            <person name="Qin X."/>
            <person name="Quiroz J.B."/>
            <person name="Reese J."/>
            <person name="Richards S."/>
            <person name="Rives C.M."/>
            <person name="Robberts R."/>
            <person name="Ruiz S.J."/>
            <person name="Ruiz M.J."/>
            <person name="Santibanez J."/>
            <person name="Schneider B.W."/>
            <person name="Sisson I."/>
            <person name="Smith M."/>
            <person name="Sodergren E."/>
            <person name="Song X.-Z."/>
            <person name="Song B.B."/>
            <person name="Summersgill H."/>
            <person name="Thelus R."/>
            <person name="Thornton R.D."/>
            <person name="Trejos Z.Y."/>
            <person name="Usmani K."/>
            <person name="Vattathil S."/>
            <person name="Villasana D."/>
            <person name="Walker D.L."/>
            <person name="Wang S."/>
            <person name="Wang K."/>
            <person name="White C.S."/>
            <person name="Williams A.C."/>
            <person name="Williamson J."/>
            <person name="Wilson K."/>
            <person name="Woghiren I.O."/>
            <person name="Woodworth J.R."/>
            <person name="Worley K.C."/>
            <person name="Wright R.A."/>
            <person name="Wu W."/>
            <person name="Young L."/>
            <person name="Zhang L."/>
            <person name="Zhang J."/>
            <person name="Zhu Y."/>
            <person name="Muzny D.M."/>
            <person name="Weinstock G."/>
            <person name="Gibbs R.A."/>
        </authorList>
    </citation>
    <scope>NUCLEOTIDE SEQUENCE [LARGE SCALE GENOMIC DNA]</scope>
    <source>
        <strain evidence="8">LSR1</strain>
    </source>
</reference>
<dbReference type="SUPFAM" id="SSF103473">
    <property type="entry name" value="MFS general substrate transporter"/>
    <property type="match status" value="2"/>
</dbReference>
<organism evidence="7 8">
    <name type="scientific">Acyrthosiphon pisum</name>
    <name type="common">Pea aphid</name>
    <dbReference type="NCBI Taxonomy" id="7029"/>
    <lineage>
        <taxon>Eukaryota</taxon>
        <taxon>Metazoa</taxon>
        <taxon>Ecdysozoa</taxon>
        <taxon>Arthropoda</taxon>
        <taxon>Hexapoda</taxon>
        <taxon>Insecta</taxon>
        <taxon>Pterygota</taxon>
        <taxon>Neoptera</taxon>
        <taxon>Paraneoptera</taxon>
        <taxon>Hemiptera</taxon>
        <taxon>Sternorrhyncha</taxon>
        <taxon>Aphidomorpha</taxon>
        <taxon>Aphidoidea</taxon>
        <taxon>Aphididae</taxon>
        <taxon>Macrosiphini</taxon>
        <taxon>Acyrthosiphon</taxon>
    </lineage>
</organism>
<name>A0A8R2JL12_ACYPI</name>
<feature type="transmembrane region" description="Helical" evidence="5">
    <location>
        <begin position="141"/>
        <end position="162"/>
    </location>
</feature>
<dbReference type="GO" id="GO:0016020">
    <property type="term" value="C:membrane"/>
    <property type="evidence" value="ECO:0007669"/>
    <property type="project" value="UniProtKB-SubCell"/>
</dbReference>
<feature type="domain" description="Major facilitator superfamily (MFS) profile" evidence="6">
    <location>
        <begin position="15"/>
        <end position="453"/>
    </location>
</feature>
<feature type="transmembrane region" description="Helical" evidence="5">
    <location>
        <begin position="168"/>
        <end position="186"/>
    </location>
</feature>
<proteinExistence type="predicted"/>
<keyword evidence="8" id="KW-1185">Reference proteome</keyword>
<keyword evidence="2 5" id="KW-0812">Transmembrane</keyword>
<dbReference type="InterPro" id="IPR036259">
    <property type="entry name" value="MFS_trans_sf"/>
</dbReference>
<dbReference type="InterPro" id="IPR050549">
    <property type="entry name" value="MFS_Trehalose_Transporter"/>
</dbReference>
<dbReference type="KEGG" id="api:100575565"/>
<evidence type="ECO:0000313" key="8">
    <source>
        <dbReference type="Proteomes" id="UP000007819"/>
    </source>
</evidence>
<dbReference type="Pfam" id="PF00083">
    <property type="entry name" value="Sugar_tr"/>
    <property type="match status" value="2"/>
</dbReference>
<dbReference type="GeneID" id="100575565"/>
<keyword evidence="4 5" id="KW-0472">Membrane</keyword>
<evidence type="ECO:0000259" key="6">
    <source>
        <dbReference type="PROSITE" id="PS50850"/>
    </source>
</evidence>
<dbReference type="InterPro" id="IPR005828">
    <property type="entry name" value="MFS_sugar_transport-like"/>
</dbReference>
<reference evidence="7" key="2">
    <citation type="submission" date="2022-06" db="UniProtKB">
        <authorList>
            <consortium name="EnsemblMetazoa"/>
        </authorList>
    </citation>
    <scope>IDENTIFICATION</scope>
</reference>
<feature type="transmembrane region" description="Helical" evidence="5">
    <location>
        <begin position="477"/>
        <end position="500"/>
    </location>
</feature>
<dbReference type="PROSITE" id="PS50850">
    <property type="entry name" value="MFS"/>
    <property type="match status" value="1"/>
</dbReference>
<dbReference type="Gene3D" id="1.20.1250.20">
    <property type="entry name" value="MFS general substrate transporter like domains"/>
    <property type="match status" value="2"/>
</dbReference>
<comment type="subcellular location">
    <subcellularLocation>
        <location evidence="1">Membrane</location>
        <topology evidence="1">Multi-pass membrane protein</topology>
    </subcellularLocation>
</comment>
<dbReference type="PANTHER" id="PTHR48021:SF32">
    <property type="entry name" value="FACILITATED TREHALOSE TRANSPORTER TRET1-2 HOMOLOG-LIKE PROTEIN"/>
    <property type="match status" value="1"/>
</dbReference>
<dbReference type="Proteomes" id="UP000007819">
    <property type="component" value="Chromosome X"/>
</dbReference>